<sequence length="75" mass="8486">MAAKRKRGKMVGSPREASSKAKRKQSDRVAITNSLERKENVNPQLRQSNLDVFTRTRDDGTVLTAEQIMENELVV</sequence>
<reference evidence="2" key="1">
    <citation type="submission" date="2016-11" db="UniProtKB">
        <authorList>
            <consortium name="WormBaseParasite"/>
        </authorList>
    </citation>
    <scope>IDENTIFICATION</scope>
    <source>
        <strain evidence="2">KR3021</strain>
    </source>
</reference>
<evidence type="ECO:0000313" key="1">
    <source>
        <dbReference type="Proteomes" id="UP000095286"/>
    </source>
</evidence>
<dbReference type="WBParaSite" id="RSKR_0000976850.1">
    <property type="protein sequence ID" value="RSKR_0000976850.1"/>
    <property type="gene ID" value="RSKR_0000976850"/>
</dbReference>
<evidence type="ECO:0000313" key="2">
    <source>
        <dbReference type="WBParaSite" id="RSKR_0000976850.1"/>
    </source>
</evidence>
<dbReference type="Proteomes" id="UP000095286">
    <property type="component" value="Unplaced"/>
</dbReference>
<accession>A0AC35UBU0</accession>
<name>A0AC35UBU0_9BILA</name>
<proteinExistence type="predicted"/>
<organism evidence="1 2">
    <name type="scientific">Rhabditophanes sp. KR3021</name>
    <dbReference type="NCBI Taxonomy" id="114890"/>
    <lineage>
        <taxon>Eukaryota</taxon>
        <taxon>Metazoa</taxon>
        <taxon>Ecdysozoa</taxon>
        <taxon>Nematoda</taxon>
        <taxon>Chromadorea</taxon>
        <taxon>Rhabditida</taxon>
        <taxon>Tylenchina</taxon>
        <taxon>Panagrolaimomorpha</taxon>
        <taxon>Strongyloidoidea</taxon>
        <taxon>Alloionematidae</taxon>
        <taxon>Rhabditophanes</taxon>
    </lineage>
</organism>
<protein>
    <submittedName>
        <fullName evidence="2">Der GTPase-activating protein YihI</fullName>
    </submittedName>
</protein>